<sequence>MTYSYWKDREFEYAIKMVEKETNVWVEEVVDKNIYLLCKYFESQDRYSVVTNLWIIWKKTNPKLVQENPDMVTRIENALAMLSETLKSNYSVNKGDNDDYKILLPWYFEVTNAPDQPQDWVYYTDIKVKLKSNYGYFTEDNFVFNKNIISRNLICKLENNNFSFPELNKSLETSALSSTLPADQSLANGEYSKYFVRRITNDDKDKEKLWNDYGIRELNFNSYNDELVNSGNFKLENPEIIKELLVSSLNEYGLWQFELIDETGLITKLYNGNIWPTKVLKEKGIKTLIL</sequence>
<reference evidence="2" key="1">
    <citation type="submission" date="2018-07" db="EMBL/GenBank/DDBJ databases">
        <title>Complete Genome Sequence of Spiroplasma phoeniceum.</title>
        <authorList>
            <person name="Davis R.E."/>
            <person name="Shao J.Y."/>
            <person name="Zhao Y."/>
            <person name="Silver A."/>
            <person name="Stump z."/>
            <person name="Gasparich G."/>
        </authorList>
    </citation>
    <scope>NUCLEOTIDE SEQUENCE [LARGE SCALE GENOMIC DNA]</scope>
    <source>
        <strain evidence="2">P40</strain>
    </source>
</reference>
<evidence type="ECO:0000313" key="1">
    <source>
        <dbReference type="EMBL" id="AXF96952.1"/>
    </source>
</evidence>
<dbReference type="KEGG" id="sphh:SDAV_002017"/>
<name>A0A345DRW1_9MOLU</name>
<protein>
    <submittedName>
        <fullName evidence="1">Uncharacterized protein</fullName>
    </submittedName>
</protein>
<accession>A0A345DRW1</accession>
<organism evidence="1 2">
    <name type="scientific">Spiroplasma phoeniceum P40</name>
    <dbReference type="NCBI Taxonomy" id="1276259"/>
    <lineage>
        <taxon>Bacteria</taxon>
        <taxon>Bacillati</taxon>
        <taxon>Mycoplasmatota</taxon>
        <taxon>Mollicutes</taxon>
        <taxon>Entomoplasmatales</taxon>
        <taxon>Spiroplasmataceae</taxon>
        <taxon>Spiroplasma</taxon>
    </lineage>
</organism>
<dbReference type="AlphaFoldDB" id="A0A345DRW1"/>
<evidence type="ECO:0000313" key="2">
    <source>
        <dbReference type="Proteomes" id="UP000253689"/>
    </source>
</evidence>
<proteinExistence type="predicted"/>
<dbReference type="Proteomes" id="UP000253689">
    <property type="component" value="Chromosome"/>
</dbReference>
<gene>
    <name evidence="1" type="ORF">SDAV_002017</name>
</gene>
<dbReference type="EMBL" id="CP031088">
    <property type="protein sequence ID" value="AXF96952.1"/>
    <property type="molecule type" value="Genomic_DNA"/>
</dbReference>
<keyword evidence="2" id="KW-1185">Reference proteome</keyword>